<feature type="transmembrane region" description="Helical" evidence="12">
    <location>
        <begin position="162"/>
        <end position="181"/>
    </location>
</feature>
<dbReference type="EC" id="3.4.-.-" evidence="11"/>
<evidence type="ECO:0000256" key="3">
    <source>
        <dbReference type="ARBA" id="ARBA00018997"/>
    </source>
</evidence>
<feature type="transmembrane region" description="Helical" evidence="12">
    <location>
        <begin position="6"/>
        <end position="21"/>
    </location>
</feature>
<dbReference type="STRING" id="582475.ACZ11_13430"/>
<dbReference type="GO" id="GO:0008237">
    <property type="term" value="F:metallopeptidase activity"/>
    <property type="evidence" value="ECO:0007669"/>
    <property type="project" value="UniProtKB-KW"/>
</dbReference>
<feature type="transmembrane region" description="Helical" evidence="12">
    <location>
        <begin position="127"/>
        <end position="150"/>
    </location>
</feature>
<dbReference type="GO" id="GO:0005886">
    <property type="term" value="C:plasma membrane"/>
    <property type="evidence" value="ECO:0007669"/>
    <property type="project" value="UniProtKB-SubCell"/>
</dbReference>
<evidence type="ECO:0000256" key="10">
    <source>
        <dbReference type="ARBA" id="ARBA00030345"/>
    </source>
</evidence>
<evidence type="ECO:0000313" key="16">
    <source>
        <dbReference type="Proteomes" id="UP001527052"/>
    </source>
</evidence>
<dbReference type="PIRSF" id="PIRSF016933">
    <property type="entry name" value="PrsW"/>
    <property type="match status" value="1"/>
</dbReference>
<evidence type="ECO:0000256" key="9">
    <source>
        <dbReference type="ARBA" id="ARBA00023136"/>
    </source>
</evidence>
<evidence type="ECO:0000256" key="4">
    <source>
        <dbReference type="ARBA" id="ARBA00022475"/>
    </source>
</evidence>
<keyword evidence="9 11" id="KW-0472">Membrane</keyword>
<dbReference type="PANTHER" id="PTHR36844:SF1">
    <property type="entry name" value="PROTEASE PRSW"/>
    <property type="match status" value="1"/>
</dbReference>
<evidence type="ECO:0000256" key="8">
    <source>
        <dbReference type="ARBA" id="ARBA00022989"/>
    </source>
</evidence>
<dbReference type="InterPro" id="IPR023596">
    <property type="entry name" value="Peptidase_PrsW_arch/bac"/>
</dbReference>
<dbReference type="EMBL" id="PHQY01000662">
    <property type="protein sequence ID" value="PJO41841.1"/>
    <property type="molecule type" value="Genomic_DNA"/>
</dbReference>
<name>A0A2M9Q181_9BACI</name>
<dbReference type="Pfam" id="PF13367">
    <property type="entry name" value="PrsW-protease"/>
    <property type="match status" value="1"/>
</dbReference>
<dbReference type="Proteomes" id="UP001527052">
    <property type="component" value="Unassembled WGS sequence"/>
</dbReference>
<comment type="caution">
    <text evidence="14">The sequence shown here is derived from an EMBL/GenBank/DDBJ whole genome shotgun (WGS) entry which is preliminary data.</text>
</comment>
<comment type="function">
    <text evidence="11">Involved in the degradation of specific anti-sigma factors.</text>
</comment>
<feature type="transmembrane region" description="Helical" evidence="12">
    <location>
        <begin position="100"/>
        <end position="121"/>
    </location>
</feature>
<dbReference type="InterPro" id="IPR026898">
    <property type="entry name" value="PrsW"/>
</dbReference>
<feature type="transmembrane region" description="Helical" evidence="12">
    <location>
        <begin position="69"/>
        <end position="88"/>
    </location>
</feature>
<evidence type="ECO:0000313" key="14">
    <source>
        <dbReference type="EMBL" id="PJO41841.1"/>
    </source>
</evidence>
<keyword evidence="5 11" id="KW-0645">Protease</keyword>
<evidence type="ECO:0000256" key="11">
    <source>
        <dbReference type="PIRNR" id="PIRNR016933"/>
    </source>
</evidence>
<feature type="transmembrane region" description="Helical" evidence="12">
    <location>
        <begin position="33"/>
        <end position="54"/>
    </location>
</feature>
<sequence>MIILLSAAIAPGLALFSYFYLRNQMATEPRRTLLQTFLYGAFLTFPILFLQYVLTEEGVFRYLYLQDVVFSSVVEEFFKWFVLLIAIYNHVEFDDPYDGILYGASISLGFATIENVLYLFSFGLNTAFMRALLPVSSHALFGVVMGYYYGRAKFSKHAKTKEMIAMALCAPVVLHILYNTILSFKGYWVYLMIPFMLFLWWFGLRKVKLAHYHLVQHLHMHKKYKA</sequence>
<keyword evidence="7 11" id="KW-0378">Hydrolase</keyword>
<proteinExistence type="inferred from homology"/>
<evidence type="ECO:0000313" key="15">
    <source>
        <dbReference type="Proteomes" id="UP000232101"/>
    </source>
</evidence>
<dbReference type="AlphaFoldDB" id="A0A2M9Q181"/>
<dbReference type="Proteomes" id="UP000232101">
    <property type="component" value="Unassembled WGS sequence"/>
</dbReference>
<keyword evidence="14" id="KW-0482">Metalloprotease</keyword>
<accession>A0A2M9Q181</accession>
<keyword evidence="6 12" id="KW-0812">Transmembrane</keyword>
<feature type="transmembrane region" description="Helical" evidence="12">
    <location>
        <begin position="187"/>
        <end position="204"/>
    </location>
</feature>
<reference evidence="13 16" key="2">
    <citation type="submission" date="2022-05" db="EMBL/GenBank/DDBJ databases">
        <title>Genome Sequencing of Bee-Associated Microbes.</title>
        <authorList>
            <person name="Dunlap C."/>
        </authorList>
    </citation>
    <scope>NUCLEOTIDE SEQUENCE [LARGE SCALE GENOMIC DNA]</scope>
    <source>
        <strain evidence="13 16">NRRL BD-083</strain>
    </source>
</reference>
<dbReference type="GO" id="GO:0006508">
    <property type="term" value="P:proteolysis"/>
    <property type="evidence" value="ECO:0007669"/>
    <property type="project" value="UniProtKB-KW"/>
</dbReference>
<evidence type="ECO:0000256" key="5">
    <source>
        <dbReference type="ARBA" id="ARBA00022670"/>
    </source>
</evidence>
<comment type="similarity">
    <text evidence="2 11">Belongs to the protease PrsW family.</text>
</comment>
<comment type="subcellular location">
    <subcellularLocation>
        <location evidence="1">Cell membrane</location>
        <topology evidence="1">Multi-pass membrane protein</topology>
    </subcellularLocation>
</comment>
<evidence type="ECO:0000256" key="2">
    <source>
        <dbReference type="ARBA" id="ARBA00009165"/>
    </source>
</evidence>
<protein>
    <recommendedName>
        <fullName evidence="3 11">Protease PrsW</fullName>
        <ecNumber evidence="11">3.4.-.-</ecNumber>
    </recommendedName>
    <alternativeName>
        <fullName evidence="10 11">Protease responsible for activating sigma-W</fullName>
    </alternativeName>
</protein>
<keyword evidence="4 11" id="KW-1003">Cell membrane</keyword>
<evidence type="ECO:0000256" key="1">
    <source>
        <dbReference type="ARBA" id="ARBA00004651"/>
    </source>
</evidence>
<evidence type="ECO:0000256" key="12">
    <source>
        <dbReference type="SAM" id="Phobius"/>
    </source>
</evidence>
<evidence type="ECO:0000256" key="6">
    <source>
        <dbReference type="ARBA" id="ARBA00022692"/>
    </source>
</evidence>
<reference evidence="14 15" key="1">
    <citation type="submission" date="2017-11" db="EMBL/GenBank/DDBJ databases">
        <title>Bacterial isolate from king chilli rhizosphere.</title>
        <authorList>
            <person name="Takhelmayum P."/>
            <person name="Sarangthem I."/>
        </authorList>
    </citation>
    <scope>NUCLEOTIDE SEQUENCE [LARGE SCALE GENOMIC DNA]</scope>
    <source>
        <strain evidence="15">t26</strain>
        <strain evidence="14">T26</strain>
    </source>
</reference>
<organism evidence="14 15">
    <name type="scientific">Lysinibacillus xylanilyticus</name>
    <dbReference type="NCBI Taxonomy" id="582475"/>
    <lineage>
        <taxon>Bacteria</taxon>
        <taxon>Bacillati</taxon>
        <taxon>Bacillota</taxon>
        <taxon>Bacilli</taxon>
        <taxon>Bacillales</taxon>
        <taxon>Bacillaceae</taxon>
        <taxon>Lysinibacillus</taxon>
    </lineage>
</organism>
<keyword evidence="8 12" id="KW-1133">Transmembrane helix</keyword>
<dbReference type="NCBIfam" id="NF033739">
    <property type="entry name" value="intramemb_PrsW"/>
    <property type="match status" value="1"/>
</dbReference>
<dbReference type="EMBL" id="JAMDLZ010000019">
    <property type="protein sequence ID" value="MCY9547790.1"/>
    <property type="molecule type" value="Genomic_DNA"/>
</dbReference>
<dbReference type="PANTHER" id="PTHR36844">
    <property type="entry name" value="PROTEASE PRSW"/>
    <property type="match status" value="1"/>
</dbReference>
<evidence type="ECO:0000256" key="7">
    <source>
        <dbReference type="ARBA" id="ARBA00022801"/>
    </source>
</evidence>
<dbReference type="RefSeq" id="WP_100544613.1">
    <property type="nucleotide sequence ID" value="NZ_CP158849.1"/>
</dbReference>
<evidence type="ECO:0000313" key="13">
    <source>
        <dbReference type="EMBL" id="MCY9547790.1"/>
    </source>
</evidence>
<gene>
    <name evidence="13" type="primary">prsW</name>
    <name evidence="14" type="ORF">CWD94_20145</name>
    <name evidence="13" type="ORF">M5W82_12565</name>
</gene>
<keyword evidence="16" id="KW-1185">Reference proteome</keyword>